<accession>A0A8T1U4L9</accession>
<reference evidence="1" key="1">
    <citation type="submission" date="2021-01" db="EMBL/GenBank/DDBJ databases">
        <title>Phytophthora aleatoria, a newly-described species from Pinus radiata is distinct from Phytophthora cactorum isolates based on comparative genomics.</title>
        <authorList>
            <person name="Mcdougal R."/>
            <person name="Panda P."/>
            <person name="Williams N."/>
            <person name="Studholme D.J."/>
        </authorList>
    </citation>
    <scope>NUCLEOTIDE SEQUENCE</scope>
    <source>
        <strain evidence="1">NZFS 3830</strain>
    </source>
</reference>
<name>A0A8T1U4L9_9STRA</name>
<protein>
    <submittedName>
        <fullName evidence="1">Uncharacterized protein</fullName>
    </submittedName>
</protein>
<gene>
    <name evidence="1" type="ORF">JG687_00011877</name>
</gene>
<sequence length="116" mass="13252">MSTKGICLPDKIGQSALFVTLTAYTDNSLVLTHYVRLSTLFNSLDSRVPRKSELREASLQNDSASGRLFMRHVDAFIRYALRIYPMSKTKLRSRGLFGDCKAYFGTVEEARRTYIF</sequence>
<dbReference type="AlphaFoldDB" id="A0A8T1U4L9"/>
<proteinExistence type="predicted"/>
<evidence type="ECO:0000313" key="2">
    <source>
        <dbReference type="Proteomes" id="UP000688947"/>
    </source>
</evidence>
<dbReference type="EMBL" id="JAENGZ010000756">
    <property type="protein sequence ID" value="KAG6954288.1"/>
    <property type="molecule type" value="Genomic_DNA"/>
</dbReference>
<organism evidence="1 2">
    <name type="scientific">Phytophthora cactorum</name>
    <dbReference type="NCBI Taxonomy" id="29920"/>
    <lineage>
        <taxon>Eukaryota</taxon>
        <taxon>Sar</taxon>
        <taxon>Stramenopiles</taxon>
        <taxon>Oomycota</taxon>
        <taxon>Peronosporomycetes</taxon>
        <taxon>Peronosporales</taxon>
        <taxon>Peronosporaceae</taxon>
        <taxon>Phytophthora</taxon>
    </lineage>
</organism>
<dbReference type="Proteomes" id="UP000688947">
    <property type="component" value="Unassembled WGS sequence"/>
</dbReference>
<dbReference type="OrthoDB" id="126095at2759"/>
<evidence type="ECO:0000313" key="1">
    <source>
        <dbReference type="EMBL" id="KAG6954288.1"/>
    </source>
</evidence>
<comment type="caution">
    <text evidence="1">The sequence shown here is derived from an EMBL/GenBank/DDBJ whole genome shotgun (WGS) entry which is preliminary data.</text>
</comment>